<dbReference type="SUPFAM" id="SSF141571">
    <property type="entry name" value="Pentapeptide repeat-like"/>
    <property type="match status" value="2"/>
</dbReference>
<accession>A0ABM7Y0V6</accession>
<organism evidence="3 4">
    <name type="scientific">Roseomonas fluvialis</name>
    <dbReference type="NCBI Taxonomy" id="1750527"/>
    <lineage>
        <taxon>Bacteria</taxon>
        <taxon>Pseudomonadati</taxon>
        <taxon>Pseudomonadota</taxon>
        <taxon>Alphaproteobacteria</taxon>
        <taxon>Acetobacterales</taxon>
        <taxon>Roseomonadaceae</taxon>
        <taxon>Roseomonas</taxon>
    </lineage>
</organism>
<dbReference type="InterPro" id="IPR001646">
    <property type="entry name" value="5peptide_repeat"/>
</dbReference>
<sequence length="868" mass="92914">MRTEKPFALGLMTRPSEFRRRHYLSVAALSFCPMGEEPALLGEIAMWKFLPEVLPPTQPIDIALPKPAAEFLVTGSAFAPRGEAVRALTVSVRLGTLTRRLGVVGDHHIEDGVPTDPTPFAEMPLGWDRSYGGPSFAENTLGRGIAEMPLPGIGHRVALPNIVLPAGSAAHGRPHPVNLGAMDLAWPQRARLAGTHDQAWLEEDFPGFARDVDFRMAMAAQPEQRFAGFLVGDEDYAITNMHPEEPELTGRLPGLQPRILVQRRGSDDFEDVPLHLTTVWFFPAHKRLVMVHHGTVRTEEEDARDLTALLVGADRIGAPRPVAAFEAVYAARRDPENGLIASLDEAALVPADVLRPDPALEDLRRKLSEEGLPQRRARARMERDYARQRAHLVERGIDPDAHGLAPPPPYEPLPSLQHVPAYIAAKAREAEEKRIEAEAQAKREQDAAAARIIAAGAAPPDLTRKPAGPPRLDGPDPRARLDARIAELEAQGLPTETERRLRDDPTLARQAAESEGNLRRGYLMAADMQDPAPRIDDAASAALRARLMDGTRTAVRLDLCGADLAGMDLAGFDLTEAWFDGADLSGADLSGATLDGAVLAHARLDGAKLVGASLEGANLGRARCDGADLSDSNLRDAILRDADLRGATLHRAEMAGASLTGALLEGADISGAHLPNLFMQDASLAGLRAAGADLDSAVLIRAGLDGADFTGAKLASATFIGVTGDGVVFDHAHLERAVFVQDCVLRGVRFGGAVCDGANLRGTVLDGAVFDGASLAGTDLSDCSLHGASFDLARARGARFTAAALHGAHLTRADLAQASLARADIRAANLSDTSLYEADIARVHSDEATRIERVQRTRTRIHPRRTPA</sequence>
<proteinExistence type="predicted"/>
<dbReference type="Gene3D" id="2.160.20.80">
    <property type="entry name" value="E3 ubiquitin-protein ligase SopA"/>
    <property type="match status" value="2"/>
</dbReference>
<evidence type="ECO:0000256" key="1">
    <source>
        <dbReference type="SAM" id="MobiDB-lite"/>
    </source>
</evidence>
<evidence type="ECO:0000259" key="2">
    <source>
        <dbReference type="Pfam" id="PF09937"/>
    </source>
</evidence>
<feature type="compositionally biased region" description="Basic and acidic residues" evidence="1">
    <location>
        <begin position="496"/>
        <end position="506"/>
    </location>
</feature>
<feature type="region of interest" description="Disordered" evidence="1">
    <location>
        <begin position="396"/>
        <end position="415"/>
    </location>
</feature>
<dbReference type="Pfam" id="PF09937">
    <property type="entry name" value="DUF2169"/>
    <property type="match status" value="1"/>
</dbReference>
<dbReference type="PANTHER" id="PTHR14136">
    <property type="entry name" value="BTB_POZ DOMAIN-CONTAINING PROTEIN KCTD9"/>
    <property type="match status" value="1"/>
</dbReference>
<reference evidence="3 4" key="1">
    <citation type="journal article" date="2016" name="Microbes Environ.">
        <title>Phylogenetically diverse aerobic anoxygenic phototrophic bacteria isolated from epilithic biofilms in Tama river, Japan.</title>
        <authorList>
            <person name="Hirose S."/>
            <person name="Matsuura K."/>
            <person name="Haruta S."/>
        </authorList>
    </citation>
    <scope>NUCLEOTIDE SEQUENCE [LARGE SCALE GENOMIC DNA]</scope>
    <source>
        <strain evidence="3 4">S08</strain>
    </source>
</reference>
<dbReference type="InterPro" id="IPR051082">
    <property type="entry name" value="Pentapeptide-BTB/POZ_domain"/>
</dbReference>
<evidence type="ECO:0000313" key="3">
    <source>
        <dbReference type="EMBL" id="BDG71417.1"/>
    </source>
</evidence>
<gene>
    <name evidence="3" type="ORF">Rmf_13460</name>
</gene>
<feature type="region of interest" description="Disordered" evidence="1">
    <location>
        <begin position="491"/>
        <end position="514"/>
    </location>
</feature>
<dbReference type="PANTHER" id="PTHR14136:SF17">
    <property type="entry name" value="BTB_POZ DOMAIN-CONTAINING PROTEIN KCTD9"/>
    <property type="match status" value="1"/>
</dbReference>
<feature type="region of interest" description="Disordered" evidence="1">
    <location>
        <begin position="455"/>
        <end position="478"/>
    </location>
</feature>
<dbReference type="RefSeq" id="WP_244458693.1">
    <property type="nucleotide sequence ID" value="NZ_AP025637.1"/>
</dbReference>
<dbReference type="EMBL" id="AP025637">
    <property type="protein sequence ID" value="BDG71417.1"/>
    <property type="molecule type" value="Genomic_DNA"/>
</dbReference>
<dbReference type="Pfam" id="PF00805">
    <property type="entry name" value="Pentapeptide"/>
    <property type="match status" value="5"/>
</dbReference>
<keyword evidence="4" id="KW-1185">Reference proteome</keyword>
<evidence type="ECO:0000313" key="4">
    <source>
        <dbReference type="Proteomes" id="UP000831327"/>
    </source>
</evidence>
<name>A0ABM7Y0V6_9PROT</name>
<dbReference type="InterPro" id="IPR018683">
    <property type="entry name" value="DUF2169"/>
</dbReference>
<dbReference type="Proteomes" id="UP000831327">
    <property type="component" value="Chromosome"/>
</dbReference>
<protein>
    <recommendedName>
        <fullName evidence="2">DUF2169 domain-containing protein</fullName>
    </recommendedName>
</protein>
<feature type="domain" description="DUF2169" evidence="2">
    <location>
        <begin position="24"/>
        <end position="293"/>
    </location>
</feature>